<evidence type="ECO:0000259" key="2">
    <source>
        <dbReference type="Pfam" id="PF13625"/>
    </source>
</evidence>
<dbReference type="Pfam" id="PF13625">
    <property type="entry name" value="Helicase_C_3"/>
    <property type="match status" value="1"/>
</dbReference>
<feature type="region of interest" description="Disordered" evidence="1">
    <location>
        <begin position="129"/>
        <end position="157"/>
    </location>
</feature>
<sequence length="775" mass="79453">MATSRRRAAVATGTALVAELAGRDDDRLAALLVARPDLATPPPSSLTALAARSGSRPSVERALTGLDTVELAVAEAAVALAPLHRPTPAALTKAVGLDATPAHRRLTELALLVKDLPVPALAEALGPHPAGLGPTLTELDNTGPAPATHDGAAPAAPTTAAALKAAVREAPASAVGTLDALTWGPPVGTVAADHLPEGAAWLLDHGLLRRLSPTQVVLPREVALAVRGGRTHREPPGPPADAVRSYPAPVVEAESARAAEEIVRLVGLLLQTWHAQPATVLRTGGIGVRELRRTAGALEVGDAEAALVAELAAMAGLLAQEGDEGVAWAPSREALDWREDPVPVRWARLARAWLRSARTPWLVGTRSDPGTLRAALEPTLERGWAVELRTRALGVLAELPAGAAPDAAQVHARLTWHRPRATAPERTVAAVLAEAELLGLTGAGALSPAGRAVLAGDDVDAVAAALEASLPAPVGELFVQGDLTAVVPGRPEPELAELLAACADVESRGAALTVRFTAGSVRRALDAGLGATELLDALAARSRTPLPQPLEYLVRDVARRHGQVRVGTAGAYLRVEDAAAGATLQAAPALAELGLRSIAPTVLVSPADPAEVLDALHAAGLAPVLEGPDGTVVVTGLGAGGPRPGPRGRNGRVRGLPTFPGAASSTYSRRLDAGDLGGVVARMQAGEEQARRDAARRGAGTPAATDPVHALVVLREAAEAGGAVEMVLVGATGRAERRRVRPVHVDGGRVRVLDLDRESELTVAIHRISAVRAVS</sequence>
<evidence type="ECO:0000313" key="4">
    <source>
        <dbReference type="Proteomes" id="UP000451860"/>
    </source>
</evidence>
<feature type="compositionally biased region" description="Low complexity" evidence="1">
    <location>
        <begin position="144"/>
        <end position="157"/>
    </location>
</feature>
<feature type="domain" description="Helicase XPB/Ssl2 N-terminal" evidence="2">
    <location>
        <begin position="477"/>
        <end position="599"/>
    </location>
</feature>
<proteinExistence type="predicted"/>
<dbReference type="OrthoDB" id="3415124at2"/>
<dbReference type="RefSeq" id="WP_152203210.1">
    <property type="nucleotide sequence ID" value="NZ_VUKF01000024.1"/>
</dbReference>
<name>A0A7J5UKB1_9MICO</name>
<organism evidence="3 4">
    <name type="scientific">Georgenia thermotolerans</name>
    <dbReference type="NCBI Taxonomy" id="527326"/>
    <lineage>
        <taxon>Bacteria</taxon>
        <taxon>Bacillati</taxon>
        <taxon>Actinomycetota</taxon>
        <taxon>Actinomycetes</taxon>
        <taxon>Micrococcales</taxon>
        <taxon>Bogoriellaceae</taxon>
        <taxon>Georgenia</taxon>
    </lineage>
</organism>
<dbReference type="Proteomes" id="UP000451860">
    <property type="component" value="Unassembled WGS sequence"/>
</dbReference>
<keyword evidence="4" id="KW-1185">Reference proteome</keyword>
<evidence type="ECO:0000313" key="3">
    <source>
        <dbReference type="EMBL" id="KAE8762845.1"/>
    </source>
</evidence>
<evidence type="ECO:0000256" key="1">
    <source>
        <dbReference type="SAM" id="MobiDB-lite"/>
    </source>
</evidence>
<gene>
    <name evidence="3" type="ORF">GB883_17255</name>
</gene>
<reference evidence="3 4" key="1">
    <citation type="submission" date="2019-10" db="EMBL/GenBank/DDBJ databases">
        <title>Georgenia wutianyii sp. nov. and Georgenia yuyongxinii sp. nov. isolated from plateau pika (Ochotona curzoniae) in the Qinghai-Tibet plateau of China.</title>
        <authorList>
            <person name="Tian Z."/>
        </authorList>
    </citation>
    <scope>NUCLEOTIDE SEQUENCE [LARGE SCALE GENOMIC DNA]</scope>
    <source>
        <strain evidence="3 4">DSM 21501</strain>
    </source>
</reference>
<dbReference type="InterPro" id="IPR032830">
    <property type="entry name" value="XPB/Ssl2_N"/>
</dbReference>
<feature type="region of interest" description="Disordered" evidence="1">
    <location>
        <begin position="638"/>
        <end position="661"/>
    </location>
</feature>
<dbReference type="EMBL" id="WHJE01000118">
    <property type="protein sequence ID" value="KAE8762845.1"/>
    <property type="molecule type" value="Genomic_DNA"/>
</dbReference>
<dbReference type="AlphaFoldDB" id="A0A7J5UKB1"/>
<comment type="caution">
    <text evidence="3">The sequence shown here is derived from an EMBL/GenBank/DDBJ whole genome shotgun (WGS) entry which is preliminary data.</text>
</comment>
<protein>
    <recommendedName>
        <fullName evidence="2">Helicase XPB/Ssl2 N-terminal domain-containing protein</fullName>
    </recommendedName>
</protein>
<accession>A0A7J5UKB1</accession>